<evidence type="ECO:0000313" key="2">
    <source>
        <dbReference type="Proteomes" id="UP001234297"/>
    </source>
</evidence>
<name>A0ACC2KZ50_PERAE</name>
<organism evidence="1 2">
    <name type="scientific">Persea americana</name>
    <name type="common">Avocado</name>
    <dbReference type="NCBI Taxonomy" id="3435"/>
    <lineage>
        <taxon>Eukaryota</taxon>
        <taxon>Viridiplantae</taxon>
        <taxon>Streptophyta</taxon>
        <taxon>Embryophyta</taxon>
        <taxon>Tracheophyta</taxon>
        <taxon>Spermatophyta</taxon>
        <taxon>Magnoliopsida</taxon>
        <taxon>Magnoliidae</taxon>
        <taxon>Laurales</taxon>
        <taxon>Lauraceae</taxon>
        <taxon>Persea</taxon>
    </lineage>
</organism>
<comment type="caution">
    <text evidence="1">The sequence shown here is derived from an EMBL/GenBank/DDBJ whole genome shotgun (WGS) entry which is preliminary data.</text>
</comment>
<dbReference type="Proteomes" id="UP001234297">
    <property type="component" value="Chromosome 6"/>
</dbReference>
<evidence type="ECO:0000313" key="1">
    <source>
        <dbReference type="EMBL" id="KAJ8626479.1"/>
    </source>
</evidence>
<keyword evidence="2" id="KW-1185">Reference proteome</keyword>
<gene>
    <name evidence="1" type="ORF">MRB53_019786</name>
</gene>
<sequence>MGRGLEMKTLSGASFMPVQETLSRALHSSLPSQPVISRPSSFDVLVLGSANLVADGISMGFSDFVSSSIERDMAARARLATERKITNHDQPQQMELLHTYQALGMEPEDARTTRFTKKTFSLLFFLVVFSRLGKPPHSVESRPVAGFSVSSFEEDHCGRKLGK</sequence>
<dbReference type="EMBL" id="CM056814">
    <property type="protein sequence ID" value="KAJ8626479.1"/>
    <property type="molecule type" value="Genomic_DNA"/>
</dbReference>
<proteinExistence type="predicted"/>
<protein>
    <submittedName>
        <fullName evidence="1">Uncharacterized protein</fullName>
    </submittedName>
</protein>
<accession>A0ACC2KZ50</accession>
<reference evidence="1 2" key="1">
    <citation type="journal article" date="2022" name="Hortic Res">
        <title>A haplotype resolved chromosomal level avocado genome allows analysis of novel avocado genes.</title>
        <authorList>
            <person name="Nath O."/>
            <person name="Fletcher S.J."/>
            <person name="Hayward A."/>
            <person name="Shaw L.M."/>
            <person name="Masouleh A.K."/>
            <person name="Furtado A."/>
            <person name="Henry R.J."/>
            <person name="Mitter N."/>
        </authorList>
    </citation>
    <scope>NUCLEOTIDE SEQUENCE [LARGE SCALE GENOMIC DNA]</scope>
    <source>
        <strain evidence="2">cv. Hass</strain>
    </source>
</reference>